<protein>
    <submittedName>
        <fullName evidence="11">Uncharacterized protein</fullName>
    </submittedName>
</protein>
<evidence type="ECO:0000256" key="8">
    <source>
        <dbReference type="SAM" id="MobiDB-lite"/>
    </source>
</evidence>
<feature type="domain" description="Polycomb protein VEFS-Box" evidence="9">
    <location>
        <begin position="470"/>
        <end position="589"/>
    </location>
</feature>
<dbReference type="InParanoid" id="K3WJU2"/>
<proteinExistence type="inferred from homology"/>
<dbReference type="eggNOG" id="KOG2350">
    <property type="taxonomic scope" value="Eukaryota"/>
</dbReference>
<evidence type="ECO:0000256" key="7">
    <source>
        <dbReference type="ARBA" id="ARBA00023163"/>
    </source>
</evidence>
<keyword evidence="2" id="KW-0479">Metal-binding</keyword>
<evidence type="ECO:0000256" key="4">
    <source>
        <dbReference type="ARBA" id="ARBA00022833"/>
    </source>
</evidence>
<feature type="domain" description="Polycomb protein SUZ12-like zinc finger" evidence="10">
    <location>
        <begin position="332"/>
        <end position="398"/>
    </location>
</feature>
<dbReference type="Pfam" id="PF23320">
    <property type="entry name" value="Zn_SUZ12"/>
    <property type="match status" value="1"/>
</dbReference>
<comment type="similarity">
    <text evidence="1">Belongs to the VEFS (VRN2-EMF2-FIS2-SU(Z)12) family.</text>
</comment>
<keyword evidence="5" id="KW-0156">Chromatin regulator</keyword>
<dbReference type="CDD" id="cd21553">
    <property type="entry name" value="VEFS-box_EMF2-like"/>
    <property type="match status" value="1"/>
</dbReference>
<evidence type="ECO:0000256" key="1">
    <source>
        <dbReference type="ARBA" id="ARBA00007416"/>
    </source>
</evidence>
<dbReference type="AlphaFoldDB" id="K3WJU2"/>
<keyword evidence="4" id="KW-0862">Zinc</keyword>
<evidence type="ECO:0000259" key="9">
    <source>
        <dbReference type="Pfam" id="PF09733"/>
    </source>
</evidence>
<evidence type="ECO:0000259" key="10">
    <source>
        <dbReference type="Pfam" id="PF23320"/>
    </source>
</evidence>
<evidence type="ECO:0000256" key="2">
    <source>
        <dbReference type="ARBA" id="ARBA00022723"/>
    </source>
</evidence>
<dbReference type="GO" id="GO:0006325">
    <property type="term" value="P:chromatin organization"/>
    <property type="evidence" value="ECO:0007669"/>
    <property type="project" value="UniProtKB-KW"/>
</dbReference>
<dbReference type="InterPro" id="IPR057540">
    <property type="entry name" value="Znf_SUZ12"/>
</dbReference>
<dbReference type="VEuPathDB" id="FungiDB:PYU1_G005223"/>
<dbReference type="GO" id="GO:0008270">
    <property type="term" value="F:zinc ion binding"/>
    <property type="evidence" value="ECO:0007669"/>
    <property type="project" value="UniProtKB-KW"/>
</dbReference>
<feature type="region of interest" description="Disordered" evidence="8">
    <location>
        <begin position="1"/>
        <end position="28"/>
    </location>
</feature>
<dbReference type="PANTHER" id="PTHR22597">
    <property type="entry name" value="POLYCOMB GROUP PROTEIN"/>
    <property type="match status" value="1"/>
</dbReference>
<evidence type="ECO:0000256" key="5">
    <source>
        <dbReference type="ARBA" id="ARBA00022853"/>
    </source>
</evidence>
<dbReference type="Proteomes" id="UP000019132">
    <property type="component" value="Unassembled WGS sequence"/>
</dbReference>
<evidence type="ECO:0000313" key="11">
    <source>
        <dbReference type="EnsemblProtists" id="PYU1_T005234"/>
    </source>
</evidence>
<dbReference type="GO" id="GO:0031490">
    <property type="term" value="F:chromatin DNA binding"/>
    <property type="evidence" value="ECO:0007669"/>
    <property type="project" value="TreeGrafter"/>
</dbReference>
<keyword evidence="7" id="KW-0804">Transcription</keyword>
<dbReference type="HOGENOM" id="CLU_036972_0_0_1"/>
<reference evidence="11" key="3">
    <citation type="submission" date="2015-02" db="UniProtKB">
        <authorList>
            <consortium name="EnsemblProtists"/>
        </authorList>
    </citation>
    <scope>IDENTIFICATION</scope>
    <source>
        <strain evidence="11">DAOM BR144</strain>
    </source>
</reference>
<dbReference type="GO" id="GO:0005634">
    <property type="term" value="C:nucleus"/>
    <property type="evidence" value="ECO:0007669"/>
    <property type="project" value="TreeGrafter"/>
</dbReference>
<dbReference type="EnsemblProtists" id="PYU1_T005234">
    <property type="protein sequence ID" value="PYU1_T005234"/>
    <property type="gene ID" value="PYU1_G005223"/>
</dbReference>
<dbReference type="OMA" id="AKICEAK"/>
<accession>K3WJU2</accession>
<evidence type="ECO:0000256" key="3">
    <source>
        <dbReference type="ARBA" id="ARBA00022771"/>
    </source>
</evidence>
<dbReference type="STRING" id="431595.K3WJU2"/>
<feature type="compositionally biased region" description="Basic and acidic residues" evidence="8">
    <location>
        <begin position="1"/>
        <end position="17"/>
    </location>
</feature>
<sequence length="625" mass="71571">MDANGKRKRDERDDGRKSKERRLKSRQEEMDDEFKATYLRITAFYKYLEMVHLESPLLLPRTLKYRIEAKKKAIAAEKRQQDATAIKPINLSSQRRKAGKDALAPTGAALKEFKLGMTAETLDVFKRENHRIGLLISVFTAKGEKFADNQFQLVATSLIPVFCAQTVILGKQFIRSNVDMYLLLFQIVDTADIGHKLAQDTSFSFAAPTNATTFQGKDLVTQDICGRPPLFGNLLRVDVRRWRNGFNNIDLPAVSSAVKGAVQLQFQVLWNQPIKTKRIQNLHQIALKQLKVPPLGSNGATSAKKDVEASYIVDAPKHNQLPKAATKTQNSGVWFHFLYHSMLRRMSEKRSDYSCSWCDMCAGSLRGLVAHLVCSHSRLRFQVAVGHDNMAHIYVMATKSNWESELNADFSPSPCEIDISDDAMDRIEHHFSYVSTKKRPQATKTAEENTIEERMHEFDELEDLSKEQPQEFYKPLLQRQYFHSRTGAVVLDHEQGYDSDDDVDEEWIIKQSEKLLDEFEDVALEEKEFMKKWNRHVKENRILADFMVASSCRLFAKLHGKWIMERGLRYNFLLHLFNLWDNSLLNSRAIIDCMLIVDHIAVLEETKPKPEGINGGAKQVGVTTQ</sequence>
<evidence type="ECO:0000313" key="12">
    <source>
        <dbReference type="Proteomes" id="UP000019132"/>
    </source>
</evidence>
<dbReference type="EMBL" id="GL376633">
    <property type="status" value="NOT_ANNOTATED_CDS"/>
    <property type="molecule type" value="Genomic_DNA"/>
</dbReference>
<keyword evidence="3" id="KW-0863">Zinc-finger</keyword>
<reference evidence="12" key="1">
    <citation type="journal article" date="2010" name="Genome Biol.">
        <title>Genome sequence of the necrotrophic plant pathogen Pythium ultimum reveals original pathogenicity mechanisms and effector repertoire.</title>
        <authorList>
            <person name="Levesque C.A."/>
            <person name="Brouwer H."/>
            <person name="Cano L."/>
            <person name="Hamilton J.P."/>
            <person name="Holt C."/>
            <person name="Huitema E."/>
            <person name="Raffaele S."/>
            <person name="Robideau G.P."/>
            <person name="Thines M."/>
            <person name="Win J."/>
            <person name="Zerillo M.M."/>
            <person name="Beakes G.W."/>
            <person name="Boore J.L."/>
            <person name="Busam D."/>
            <person name="Dumas B."/>
            <person name="Ferriera S."/>
            <person name="Fuerstenberg S.I."/>
            <person name="Gachon C.M."/>
            <person name="Gaulin E."/>
            <person name="Govers F."/>
            <person name="Grenville-Briggs L."/>
            <person name="Horner N."/>
            <person name="Hostetler J."/>
            <person name="Jiang R.H."/>
            <person name="Johnson J."/>
            <person name="Krajaejun T."/>
            <person name="Lin H."/>
            <person name="Meijer H.J."/>
            <person name="Moore B."/>
            <person name="Morris P."/>
            <person name="Phuntmart V."/>
            <person name="Puiu D."/>
            <person name="Shetty J."/>
            <person name="Stajich J.E."/>
            <person name="Tripathy S."/>
            <person name="Wawra S."/>
            <person name="van West P."/>
            <person name="Whitty B.R."/>
            <person name="Coutinho P.M."/>
            <person name="Henrissat B."/>
            <person name="Martin F."/>
            <person name="Thomas P.D."/>
            <person name="Tyler B.M."/>
            <person name="De Vries R.P."/>
            <person name="Kamoun S."/>
            <person name="Yandell M."/>
            <person name="Tisserat N."/>
            <person name="Buell C.R."/>
        </authorList>
    </citation>
    <scope>NUCLEOTIDE SEQUENCE</scope>
    <source>
        <strain evidence="12">DAOM:BR144</strain>
    </source>
</reference>
<keyword evidence="6" id="KW-0805">Transcription regulation</keyword>
<evidence type="ECO:0000256" key="6">
    <source>
        <dbReference type="ARBA" id="ARBA00023015"/>
    </source>
</evidence>
<dbReference type="InterPro" id="IPR019135">
    <property type="entry name" value="Polycomb_protein_VEFS-Box"/>
</dbReference>
<dbReference type="Pfam" id="PF09733">
    <property type="entry name" value="VEFS-Box"/>
    <property type="match status" value="1"/>
</dbReference>
<name>K3WJU2_GLOUD</name>
<reference evidence="12" key="2">
    <citation type="submission" date="2010-04" db="EMBL/GenBank/DDBJ databases">
        <authorList>
            <person name="Buell R."/>
            <person name="Hamilton J."/>
            <person name="Hostetler J."/>
        </authorList>
    </citation>
    <scope>NUCLEOTIDE SEQUENCE [LARGE SCALE GENOMIC DNA]</scope>
    <source>
        <strain evidence="12">DAOM:BR144</strain>
    </source>
</reference>
<organism evidence="11 12">
    <name type="scientific">Globisporangium ultimum (strain ATCC 200006 / CBS 805.95 / DAOM BR144)</name>
    <name type="common">Pythium ultimum</name>
    <dbReference type="NCBI Taxonomy" id="431595"/>
    <lineage>
        <taxon>Eukaryota</taxon>
        <taxon>Sar</taxon>
        <taxon>Stramenopiles</taxon>
        <taxon>Oomycota</taxon>
        <taxon>Peronosporomycetes</taxon>
        <taxon>Pythiales</taxon>
        <taxon>Pythiaceae</taxon>
        <taxon>Globisporangium</taxon>
    </lineage>
</organism>
<keyword evidence="12" id="KW-1185">Reference proteome</keyword>
<dbReference type="PANTHER" id="PTHR22597:SF0">
    <property type="entry name" value="POLYCOMB PROTEIN SUZ12"/>
    <property type="match status" value="1"/>
</dbReference>